<dbReference type="EMBL" id="CP042425">
    <property type="protein sequence ID" value="QEL14784.1"/>
    <property type="molecule type" value="Genomic_DNA"/>
</dbReference>
<reference evidence="2" key="1">
    <citation type="submission" date="2019-08" db="EMBL/GenBank/DDBJ databases">
        <title>Limnoglobus roseus gen. nov., sp. nov., a novel freshwater planctomycete with a giant genome from the family Gemmataceae.</title>
        <authorList>
            <person name="Kulichevskaya I.S."/>
            <person name="Naumoff D.G."/>
            <person name="Miroshnikov K."/>
            <person name="Ivanova A."/>
            <person name="Philippov D.A."/>
            <person name="Hakobyan A."/>
            <person name="Rijpstra I.C."/>
            <person name="Sinninghe Damste J.S."/>
            <person name="Liesack W."/>
            <person name="Dedysh S.N."/>
        </authorList>
    </citation>
    <scope>NUCLEOTIDE SEQUENCE [LARGE SCALE GENOMIC DNA]</scope>
    <source>
        <strain evidence="2">PX52</strain>
    </source>
</reference>
<gene>
    <name evidence="1" type="ORF">PX52LOC_01678</name>
</gene>
<organism evidence="1 2">
    <name type="scientific">Limnoglobus roseus</name>
    <dbReference type="NCBI Taxonomy" id="2598579"/>
    <lineage>
        <taxon>Bacteria</taxon>
        <taxon>Pseudomonadati</taxon>
        <taxon>Planctomycetota</taxon>
        <taxon>Planctomycetia</taxon>
        <taxon>Gemmatales</taxon>
        <taxon>Gemmataceae</taxon>
        <taxon>Limnoglobus</taxon>
    </lineage>
</organism>
<accession>A0A5C1ACF3</accession>
<proteinExistence type="predicted"/>
<name>A0A5C1ACF3_9BACT</name>
<dbReference type="AlphaFoldDB" id="A0A5C1ACF3"/>
<evidence type="ECO:0000313" key="1">
    <source>
        <dbReference type="EMBL" id="QEL14784.1"/>
    </source>
</evidence>
<dbReference type="KEGG" id="lrs:PX52LOC_01678"/>
<dbReference type="OrthoDB" id="259608at2"/>
<keyword evidence="2" id="KW-1185">Reference proteome</keyword>
<dbReference type="RefSeq" id="WP_149109649.1">
    <property type="nucleotide sequence ID" value="NZ_CP042425.1"/>
</dbReference>
<sequence>MPDLSDVETVLVALITQIVYPYGTASDSVTGDKMKVFRGWPIPGNLDADLKAGVVNISVFPMDNEQNVTRFSTDWFELPAPRITLTATASGTAVTFDGTACCPLNAAVTVNGKPFVYPLQAKDTPTSVATALATLINTTFAASSSGPVVTVPGATKLETRLGTFGNIIQEVKRQKKSFRLTVWCNAPLVRDGVASALDSALGELTDISLTDGSTGHIRYQRTRSIDTAQKSMLYRRDFEYSVEFPTTITRRVATIVAEQLNVTN</sequence>
<dbReference type="Proteomes" id="UP000324974">
    <property type="component" value="Chromosome"/>
</dbReference>
<evidence type="ECO:0000313" key="2">
    <source>
        <dbReference type="Proteomes" id="UP000324974"/>
    </source>
</evidence>
<protein>
    <submittedName>
        <fullName evidence="1">Uncharacterized protein</fullName>
    </submittedName>
</protein>